<dbReference type="GO" id="GO:0005634">
    <property type="term" value="C:nucleus"/>
    <property type="evidence" value="ECO:0007669"/>
    <property type="project" value="UniProtKB-SubCell"/>
</dbReference>
<feature type="disulfide bond" evidence="35">
    <location>
        <begin position="978"/>
        <end position="995"/>
    </location>
</feature>
<dbReference type="InterPro" id="IPR051355">
    <property type="entry name" value="Notch/Slit_guidance"/>
</dbReference>
<dbReference type="InterPro" id="IPR000742">
    <property type="entry name" value="EGF"/>
</dbReference>
<feature type="disulfide bond" evidence="35">
    <location>
        <begin position="1038"/>
        <end position="1047"/>
    </location>
</feature>
<evidence type="ECO:0000256" key="8">
    <source>
        <dbReference type="ARBA" id="ARBA00022536"/>
    </source>
</evidence>
<evidence type="ECO:0000256" key="35">
    <source>
        <dbReference type="PROSITE-ProRule" id="PRU00076"/>
    </source>
</evidence>
<dbReference type="FunFam" id="2.10.25.10:FF:000031">
    <property type="entry name" value="neurogenic locus notch homolog protein 3"/>
    <property type="match status" value="2"/>
</dbReference>
<evidence type="ECO:0000256" key="7">
    <source>
        <dbReference type="ARBA" id="ARBA00022499"/>
    </source>
</evidence>
<dbReference type="OrthoDB" id="283575at2759"/>
<dbReference type="GO" id="GO:0009986">
    <property type="term" value="C:cell surface"/>
    <property type="evidence" value="ECO:0007669"/>
    <property type="project" value="TreeGrafter"/>
</dbReference>
<evidence type="ECO:0000256" key="21">
    <source>
        <dbReference type="ARBA" id="ARBA00023015"/>
    </source>
</evidence>
<feature type="binding site" evidence="32">
    <location>
        <position position="415"/>
    </location>
    <ligand>
        <name>Ca(2+)</name>
        <dbReference type="ChEBI" id="CHEBI:29108"/>
        <label>3</label>
    </ligand>
</feature>
<evidence type="ECO:0000256" key="16">
    <source>
        <dbReference type="ARBA" id="ARBA00022782"/>
    </source>
</evidence>
<dbReference type="SMART" id="SM00004">
    <property type="entry name" value="NL"/>
    <property type="match status" value="3"/>
</dbReference>
<dbReference type="CDD" id="cd21702">
    <property type="entry name" value="JMTM_Notch1"/>
    <property type="match status" value="1"/>
</dbReference>
<dbReference type="GO" id="GO:0005509">
    <property type="term" value="F:calcium ion binding"/>
    <property type="evidence" value="ECO:0007669"/>
    <property type="project" value="InterPro"/>
</dbReference>
<dbReference type="SMART" id="SM00179">
    <property type="entry name" value="EGF_CA"/>
    <property type="match status" value="23"/>
</dbReference>
<feature type="domain" description="EGF-like" evidence="38">
    <location>
        <begin position="808"/>
        <end position="845"/>
    </location>
</feature>
<evidence type="ECO:0000256" key="28">
    <source>
        <dbReference type="ARBA" id="ARBA00023180"/>
    </source>
</evidence>
<dbReference type="PROSITE" id="PS01186">
    <property type="entry name" value="EGF_2"/>
    <property type="match status" value="19"/>
</dbReference>
<sequence>MDQIKPFPLPCQLSAAAALSWEWWDGLTDSDLVSFLLPRCNSAHVGDRCQLPNPCLSSPCKNAGTCHPVIRGTLHLSAISIPTLFVRSPGKTCLQADPCASNPCANGGHCVPFDAHYVCKCPVGFHGANCKQDVNECNTSPPICKNGGSCTNEVGTYQCSCKPAYTGQNCEHLYVPCNPSPCQNGGTCRQTGDTTYDCTCLPGFAGQNCEDNIDDCPGNNCKNGGTCVDGVNTYNCQCLPEWTGQYCTEDVDECQLMPNACQNGGTCHNNHGGYNCVCVNGWTGEDCSENIDDCAMAACFQGATCHDRVASFYCECPHGRTGLLCHLNDACISNPCNEGSNCDTNPVNGKAICTCPSGYTGPACNQDIDECSLGKCRGCQFGLKIHKRGYEGVYCEINTDECASSPCLHNGNCIDKINEFHCECPTGFNGHLCQYDIDECASTPCKNGAKCIDGPNTYICECTEGFAGAHCEIDKNECDPDPCHYGTCRDGVATFTCLCQPGYTGPNCEINVDDCASNPCDYGKCLDKINGYECTCKPGYTGWSGTNCDINNNECESNPCMNGGTCKDMTSGYICTCREGFSGKGCRYFLTAEWQACGSFASVDRPNCQTNINECASNPCLNQGTCIDDVAGYKCNCLLPYTGQTCEIDINECVKSPCRNGATCQNTDGSYHCNCKAGYTGHNCDTDIDDCNSCFNGGTCVDGINTFTCVCPPGFTGSYCEHDINECDSKPCLNGGTCQDSYGTYKCACPQGYTGLNCQNLVRWCDSSPCKNGGKCWQTNNLYRCECNSGWTGLYCDVPSVSCDVAAKQQGVDMVHLCRNSGLCVDTGNTHFCRCQAGYTGSYCEEQVDECSPSPCQNGATCTDYLGGYSCECVAGYHGVNCSEEINECLSHPCQNGGTCIDLINTYKCSCPRGTQGVHCEINIDDCSPFFDPVTLGPKCFNNGKCTDRVGGYSCICPPGFVGERCEGDVNECLSNPCDARGTQNCVQRVNDYKCECRQGYAGRRCDTVVDGCKGKPCRNGGTCAVASNTGWGFICKCPPGFDGATCENDLRTCGNLRCLNGGTCISGHKSSKCMCDPAFTGPDCQYPISSPCHSNQCYNGGTCEYFSDTPPYYRCKCPANFNGLYCHILDFDFRGGIGQDIPPPTIEEKCEIPDCVGFAGNKICDAKCNNHSCGWDGGDCSLNFNDPWKNCSQSLECWKYFNNERCDKQCNNTGCLYDGFDCLKVEGQCNPLYDQYCKDHFSDGHCDQGCNNAECEWDGLDCAYNMPEKLADGTLVVVVLITPENLKNNSFNFLRELSRILHTNVVFKKNPKGEYMIFPYYGNEEELKKHHIKRSIVYLEIDNRQCIQSSSQCFQSATDVAAFLGALASLGSLNIPYKIEAVKSETAEPQRNSQLYPMYVVVAALVLLAFIGVGVVVSRKRRREHGQLWFPEGFKVTESSKKKRREPLGEDSVGLKPLKNASDGTLMDDNQNEWGDEGTLDTKKFRFEEQAMLPDMDDQTDHRQWTQQHLDAADLRISSMAPTPPQGEIDADCMDVNVRGPDGFTPLMIASCSGGGLETGNSEEEEDAPAVISDFIYQGASLHNQTDRTGETALHLAARYSRSDAAKRLLEASADANIQDNMGRTPLHAAVSADAQGVFQILIRNRATDLDARMHDGTTPLILAARLAVEGMLEDLINCHADVNAVDDLGKSALHWAAAVNNVEAAVVLLKNGANKDMQNNKEETPLFLAAREGSYETAKVLLDHFANRDITDHMDRLPRDIAQERMHHDIVRLLDEYNLVRSPSLHNGPLGAPTLSPPLCSPNSYIGNLKPNVQGKKARKPSTKSLSCNSKDSKDIKARRKKSQDGKGCLLDSSSVLSPVDSLESPHGYLSDVASPPLMTSPFQQSPSMPLNHLPGMPDAHMSINHLNMAGKQDMAMGSSSRMAFDSVPPRLSHLPVSSPSTVMSSAPMNFTVGGAASLNGQCDWLTRLQNGMVQNQYNPMRSNIQPGAHQQTQALQHGMMTSLHNGMPTTTLSQMMSYQPMPNTRLASQPHLMQAPQLQQIQQQQNLQQQLQQQNLQQQQHHNTSSNTNAHISQNFLSNELNQSDMQQVSSTTMTVHTILPQETQILSTSLPSSLTQPMTTTQFLTPPSQHSYSSPLDNTPNHQLQVPDHPFLTPSPESPDQWSSSSPHSNISDWSEGISSPPTSMQSQIVHIPEAFK</sequence>
<keyword evidence="11 37" id="KW-0812">Transmembrane</keyword>
<dbReference type="PROSITE" id="PS50258">
    <property type="entry name" value="LNR"/>
    <property type="match status" value="3"/>
</dbReference>
<evidence type="ECO:0000313" key="40">
    <source>
        <dbReference type="Ensembl" id="ENSGEVP00005017391.1"/>
    </source>
</evidence>
<dbReference type="Gene3D" id="1.25.40.20">
    <property type="entry name" value="Ankyrin repeat-containing domain"/>
    <property type="match status" value="1"/>
</dbReference>
<dbReference type="FunFam" id="2.10.25.10:FF:000255">
    <property type="entry name" value="Sushi, nidogen and EGF-like domains 1"/>
    <property type="match status" value="1"/>
</dbReference>
<keyword evidence="28" id="KW-0325">Glycoprotein</keyword>
<feature type="disulfide bond" evidence="35">
    <location>
        <begin position="1118"/>
        <end position="1127"/>
    </location>
</feature>
<evidence type="ECO:0000256" key="11">
    <source>
        <dbReference type="ARBA" id="ARBA00022692"/>
    </source>
</evidence>
<feature type="region of interest" description="Disordered" evidence="36">
    <location>
        <begin position="1810"/>
        <end position="1856"/>
    </location>
</feature>
<feature type="domain" description="EGF-like" evidence="38">
    <location>
        <begin position="847"/>
        <end position="883"/>
    </location>
</feature>
<dbReference type="Pfam" id="PF00066">
    <property type="entry name" value="Notch"/>
    <property type="match status" value="3"/>
</dbReference>
<dbReference type="GO" id="GO:0001525">
    <property type="term" value="P:angiogenesis"/>
    <property type="evidence" value="ECO:0007669"/>
    <property type="project" value="UniProtKB-KW"/>
</dbReference>
<evidence type="ECO:0000256" key="27">
    <source>
        <dbReference type="ARBA" id="ARBA00023170"/>
    </source>
</evidence>
<dbReference type="FunFam" id="2.10.25.10:FF:000125">
    <property type="entry name" value="Neurogenic locus notch protein-like"/>
    <property type="match status" value="2"/>
</dbReference>
<dbReference type="FunFam" id="2.10.25.10:FF:000136">
    <property type="entry name" value="Neurogenic locus notch 1"/>
    <property type="match status" value="1"/>
</dbReference>
<feature type="disulfide bond" evidence="35">
    <location>
        <begin position="749"/>
        <end position="758"/>
    </location>
</feature>
<feature type="disulfide bond" evidence="33">
    <location>
        <begin position="407"/>
        <end position="422"/>
    </location>
</feature>
<feature type="domain" description="LNR" evidence="39">
    <location>
        <begin position="1151"/>
        <end position="1191"/>
    </location>
</feature>
<dbReference type="FunFam" id="2.10.25.10:FF:000309">
    <property type="entry name" value="Uncharacterized protein, isoform A"/>
    <property type="match status" value="1"/>
</dbReference>
<keyword evidence="8 35" id="KW-0245">EGF-like domain</keyword>
<feature type="disulfide bond" evidence="35">
    <location>
        <begin position="1076"/>
        <end position="1085"/>
    </location>
</feature>
<evidence type="ECO:0000256" key="32">
    <source>
        <dbReference type="PIRSR" id="PIRSR002279-1"/>
    </source>
</evidence>
<keyword evidence="12 32" id="KW-0479">Metal-binding</keyword>
<feature type="disulfide bond" evidence="35">
    <location>
        <begin position="515"/>
        <end position="525"/>
    </location>
</feature>
<keyword evidence="29" id="KW-0539">Nucleus</keyword>
<evidence type="ECO:0000256" key="26">
    <source>
        <dbReference type="ARBA" id="ARBA00023163"/>
    </source>
</evidence>
<dbReference type="GO" id="GO:0048513">
    <property type="term" value="P:animal organ development"/>
    <property type="evidence" value="ECO:0007669"/>
    <property type="project" value="UniProtKB-ARBA"/>
</dbReference>
<dbReference type="PANTHER" id="PTHR45836">
    <property type="entry name" value="SLIT HOMOLOG"/>
    <property type="match status" value="1"/>
</dbReference>
<dbReference type="InterPro" id="IPR000152">
    <property type="entry name" value="EGF-type_Asp/Asn_hydroxyl_site"/>
</dbReference>
<dbReference type="PRINTS" id="PR01452">
    <property type="entry name" value="LNOTCHREPEAT"/>
</dbReference>
<keyword evidence="24 33" id="KW-1015">Disulfide bond</keyword>
<feature type="disulfide bond" evidence="33 35">
    <location>
        <begin position="424"/>
        <end position="433"/>
    </location>
</feature>
<feature type="disulfide bond" evidence="35">
    <location>
        <begin position="577"/>
        <end position="586"/>
    </location>
</feature>
<reference evidence="40" key="3">
    <citation type="submission" date="2025-09" db="UniProtKB">
        <authorList>
            <consortium name="Ensembl"/>
        </authorList>
    </citation>
    <scope>IDENTIFICATION</scope>
</reference>
<keyword evidence="23 37" id="KW-0472">Membrane</keyword>
<feature type="disulfide bond" evidence="35">
    <location>
        <begin position="200"/>
        <end position="209"/>
    </location>
</feature>
<feature type="domain" description="EGF-like" evidence="38">
    <location>
        <begin position="687"/>
        <end position="721"/>
    </location>
</feature>
<dbReference type="FunFam" id="2.10.25.10:FF:000253">
    <property type="entry name" value="Neurogenic locus notch protein 1"/>
    <property type="match status" value="1"/>
</dbReference>
<dbReference type="FunFam" id="2.10.25.10:FF:000080">
    <property type="entry name" value="Neurogenic locus notch 1"/>
    <property type="match status" value="2"/>
</dbReference>
<feature type="domain" description="EGF-like" evidence="38">
    <location>
        <begin position="250"/>
        <end position="288"/>
    </location>
</feature>
<feature type="domain" description="LNR" evidence="39">
    <location>
        <begin position="1230"/>
        <end position="1273"/>
    </location>
</feature>
<evidence type="ECO:0000256" key="1">
    <source>
        <dbReference type="ARBA" id="ARBA00004123"/>
    </source>
</evidence>
<keyword evidence="30" id="KW-0379">Hydroxylation</keyword>
<keyword evidence="26" id="KW-0804">Transcription</keyword>
<feature type="compositionally biased region" description="Polar residues" evidence="36">
    <location>
        <begin position="2174"/>
        <end position="2193"/>
    </location>
</feature>
<feature type="repeat" description="ANK" evidence="34">
    <location>
        <begin position="1657"/>
        <end position="1689"/>
    </location>
</feature>
<evidence type="ECO:0000256" key="3">
    <source>
        <dbReference type="ARBA" id="ARBA00005847"/>
    </source>
</evidence>
<accession>A0A8C4WGQ7</accession>
<keyword evidence="6" id="KW-1003">Cell membrane</keyword>
<dbReference type="InterPro" id="IPR024600">
    <property type="entry name" value="Notch_C"/>
</dbReference>
<proteinExistence type="inferred from homology"/>
<dbReference type="Pfam" id="PF06816">
    <property type="entry name" value="NOD"/>
    <property type="match status" value="1"/>
</dbReference>
<dbReference type="Pfam" id="PF12796">
    <property type="entry name" value="Ank_2"/>
    <property type="match status" value="2"/>
</dbReference>
<feature type="disulfide bond" evidence="35">
    <location>
        <begin position="835"/>
        <end position="844"/>
    </location>
</feature>
<dbReference type="PROSITE" id="PS50088">
    <property type="entry name" value="ANK_REPEAT"/>
    <property type="match status" value="4"/>
</dbReference>
<evidence type="ECO:0000256" key="33">
    <source>
        <dbReference type="PIRSR" id="PIRSR002279-2"/>
    </source>
</evidence>
<dbReference type="Pfam" id="PF12661">
    <property type="entry name" value="hEGF"/>
    <property type="match status" value="4"/>
</dbReference>
<feature type="domain" description="EGF-like" evidence="38">
    <location>
        <begin position="1009"/>
        <end position="1048"/>
    </location>
</feature>
<keyword evidence="7" id="KW-1017">Isopeptide bond</keyword>
<comment type="caution">
    <text evidence="35">Lacks conserved residue(s) required for the propagation of feature annotation.</text>
</comment>
<dbReference type="Pfam" id="PF00023">
    <property type="entry name" value="Ank"/>
    <property type="match status" value="1"/>
</dbReference>
<feature type="binding site" evidence="32">
    <location>
        <position position="398"/>
    </location>
    <ligand>
        <name>Ca(2+)</name>
        <dbReference type="ChEBI" id="CHEBI:29108"/>
        <label>3</label>
    </ligand>
</feature>
<dbReference type="Pfam" id="PF07684">
    <property type="entry name" value="NODP"/>
    <property type="match status" value="1"/>
</dbReference>
<dbReference type="InterPro" id="IPR010660">
    <property type="entry name" value="Notch_NOD_dom"/>
</dbReference>
<feature type="binding site" evidence="32">
    <location>
        <position position="399"/>
    </location>
    <ligand>
        <name>Ca(2+)</name>
        <dbReference type="ChEBI" id="CHEBI:29108"/>
        <label>3</label>
    </ligand>
</feature>
<keyword evidence="22 34" id="KW-0040">ANK repeat</keyword>
<dbReference type="InterPro" id="IPR000800">
    <property type="entry name" value="Notch_dom"/>
</dbReference>
<dbReference type="InterPro" id="IPR001881">
    <property type="entry name" value="EGF-like_Ca-bd_dom"/>
</dbReference>
<dbReference type="InterPro" id="IPR049883">
    <property type="entry name" value="NOTCH1_EGF-like"/>
</dbReference>
<feature type="disulfide bond" evidence="35">
    <location>
        <begin position="873"/>
        <end position="882"/>
    </location>
</feature>
<dbReference type="PROSITE" id="PS00022">
    <property type="entry name" value="EGF_1"/>
    <property type="match status" value="24"/>
</dbReference>
<keyword evidence="14" id="KW-0677">Repeat</keyword>
<keyword evidence="20 37" id="KW-1133">Transmembrane helix</keyword>
<evidence type="ECO:0000256" key="15">
    <source>
        <dbReference type="ARBA" id="ARBA00022753"/>
    </source>
</evidence>
<feature type="disulfide bond" evidence="35">
    <location>
        <begin position="675"/>
        <end position="684"/>
    </location>
</feature>
<dbReference type="InterPro" id="IPR035993">
    <property type="entry name" value="Notch-like_dom_sf"/>
</dbReference>
<evidence type="ECO:0000256" key="4">
    <source>
        <dbReference type="ARBA" id="ARBA00019142"/>
    </source>
</evidence>
<name>A0A8C4WGQ7_9SAUR</name>
<dbReference type="Gene3D" id="2.10.25.10">
    <property type="entry name" value="Laminin"/>
    <property type="match status" value="25"/>
</dbReference>
<dbReference type="FunFam" id="2.10.25.10:FF:000472">
    <property type="entry name" value="Uncharacterized protein, isoform A"/>
    <property type="match status" value="1"/>
</dbReference>
<dbReference type="GeneTree" id="ENSGT00940000157157"/>
<keyword evidence="19" id="KW-0914">Notch signaling pathway</keyword>
<keyword evidence="15" id="KW-0967">Endosome</keyword>
<dbReference type="GO" id="GO:0006355">
    <property type="term" value="P:regulation of DNA-templated transcription"/>
    <property type="evidence" value="ECO:0007669"/>
    <property type="project" value="InterPro"/>
</dbReference>
<feature type="disulfide bond" evidence="35">
    <location>
        <begin position="478"/>
        <end position="488"/>
    </location>
</feature>
<protein>
    <recommendedName>
        <fullName evidence="4">Neurogenic locus notch homolog protein 1</fullName>
    </recommendedName>
</protein>
<evidence type="ECO:0000256" key="19">
    <source>
        <dbReference type="ARBA" id="ARBA00022976"/>
    </source>
</evidence>
<dbReference type="FunFam" id="1.25.40.20:FF:000005">
    <property type="entry name" value="Neurogenic locus notch 1"/>
    <property type="match status" value="1"/>
</dbReference>
<feature type="disulfide bond" evidence="35">
    <location>
        <begin position="462"/>
        <end position="471"/>
    </location>
</feature>
<keyword evidence="25" id="KW-0010">Activator</keyword>
<evidence type="ECO:0000256" key="18">
    <source>
        <dbReference type="ARBA" id="ARBA00022843"/>
    </source>
</evidence>
<dbReference type="GO" id="GO:0007411">
    <property type="term" value="P:axon guidance"/>
    <property type="evidence" value="ECO:0007669"/>
    <property type="project" value="TreeGrafter"/>
</dbReference>
<dbReference type="SMART" id="SM00248">
    <property type="entry name" value="ANK"/>
    <property type="match status" value="6"/>
</dbReference>
<dbReference type="PANTHER" id="PTHR45836:SF23">
    <property type="entry name" value="NEUROGENIC LOCUS NOTCH HOMOLOG PROTEIN 1"/>
    <property type="match status" value="1"/>
</dbReference>
<feature type="binding site" evidence="32">
    <location>
        <position position="416"/>
    </location>
    <ligand>
        <name>Ca(2+)</name>
        <dbReference type="ChEBI" id="CHEBI:29108"/>
        <label>3</label>
    </ligand>
</feature>
<keyword evidence="21" id="KW-0805">Transcription regulation</keyword>
<dbReference type="GO" id="GO:0043235">
    <property type="term" value="C:receptor complex"/>
    <property type="evidence" value="ECO:0007669"/>
    <property type="project" value="TreeGrafter"/>
</dbReference>
<dbReference type="GO" id="GO:0007219">
    <property type="term" value="P:Notch signaling pathway"/>
    <property type="evidence" value="ECO:0007669"/>
    <property type="project" value="UniProtKB-KW"/>
</dbReference>
<reference evidence="40" key="1">
    <citation type="submission" date="2019-06" db="EMBL/GenBank/DDBJ databases">
        <title>G10K-VGP Goodes thornscrub tortoise genome, primary haplotype.</title>
        <authorList>
            <person name="Murphy B."/>
            <person name="Edwards T."/>
            <person name="Rhie A."/>
            <person name="Koren S."/>
            <person name="Phillippy A."/>
            <person name="Fedrigo O."/>
            <person name="Haase B."/>
            <person name="Mountcastle J."/>
            <person name="Lewin H."/>
            <person name="Damas J."/>
            <person name="Howe K."/>
            <person name="Formenti G."/>
            <person name="Myers G."/>
            <person name="Durbin R."/>
            <person name="Jarvis E.D."/>
        </authorList>
    </citation>
    <scope>NUCLEOTIDE SEQUENCE [LARGE SCALE GENOMIC DNA]</scope>
</reference>
<feature type="domain" description="EGF-like" evidence="38">
    <location>
        <begin position="290"/>
        <end position="326"/>
    </location>
</feature>
<dbReference type="InterPro" id="IPR011656">
    <property type="entry name" value="Notch_NODP_dom"/>
</dbReference>
<feature type="disulfide bond" evidence="35">
    <location>
        <begin position="161"/>
        <end position="170"/>
    </location>
</feature>
<dbReference type="CDD" id="cd00054">
    <property type="entry name" value="EGF_CA"/>
    <property type="match status" value="22"/>
</dbReference>
<dbReference type="SUPFAM" id="SSF48403">
    <property type="entry name" value="Ankyrin repeat"/>
    <property type="match status" value="1"/>
</dbReference>
<evidence type="ECO:0000256" key="13">
    <source>
        <dbReference type="ARBA" id="ARBA00022729"/>
    </source>
</evidence>
<keyword evidence="9" id="KW-0597">Phosphoprotein</keyword>
<evidence type="ECO:0000256" key="9">
    <source>
        <dbReference type="ARBA" id="ARBA00022553"/>
    </source>
</evidence>
<evidence type="ECO:0000256" key="10">
    <source>
        <dbReference type="ARBA" id="ARBA00022657"/>
    </source>
</evidence>
<dbReference type="GO" id="GO:0005886">
    <property type="term" value="C:plasma membrane"/>
    <property type="evidence" value="ECO:0007669"/>
    <property type="project" value="UniProtKB-SubCell"/>
</dbReference>
<evidence type="ECO:0000256" key="6">
    <source>
        <dbReference type="ARBA" id="ARBA00022475"/>
    </source>
</evidence>
<feature type="binding site" evidence="32">
    <location>
        <position position="401"/>
    </location>
    <ligand>
        <name>Ca(2+)</name>
        <dbReference type="ChEBI" id="CHEBI:29108"/>
        <label>3</label>
    </ligand>
</feature>
<dbReference type="GO" id="GO:0038023">
    <property type="term" value="F:signaling receptor activity"/>
    <property type="evidence" value="ECO:0007669"/>
    <property type="project" value="InterPro"/>
</dbReference>
<dbReference type="PROSITE" id="PS50297">
    <property type="entry name" value="ANK_REP_REGION"/>
    <property type="match status" value="3"/>
</dbReference>
<feature type="disulfide bond" evidence="35">
    <location>
        <begin position="957"/>
        <end position="966"/>
    </location>
</feature>
<dbReference type="SUPFAM" id="SSF57196">
    <property type="entry name" value="EGF/Laminin"/>
    <property type="match status" value="16"/>
</dbReference>
<dbReference type="SUPFAM" id="SSF90193">
    <property type="entry name" value="Notch domain"/>
    <property type="match status" value="3"/>
</dbReference>
<evidence type="ECO:0000259" key="39">
    <source>
        <dbReference type="PROSITE" id="PS50258"/>
    </source>
</evidence>
<reference evidence="40" key="2">
    <citation type="submission" date="2025-08" db="UniProtKB">
        <authorList>
            <consortium name="Ensembl"/>
        </authorList>
    </citation>
    <scope>IDENTIFICATION</scope>
</reference>
<feature type="domain" description="EGF-like" evidence="38">
    <location>
        <begin position="173"/>
        <end position="210"/>
    </location>
</feature>
<dbReference type="FunFam" id="3.30.300.320:FF:000001">
    <property type="entry name" value="Neurogenic locus notch 1"/>
    <property type="match status" value="1"/>
</dbReference>
<dbReference type="InterPro" id="IPR002110">
    <property type="entry name" value="Ankyrin_rpt"/>
</dbReference>
<dbReference type="FunFam" id="2.10.25.10:FF:000391">
    <property type="entry name" value="Weary, isoform C"/>
    <property type="match status" value="1"/>
</dbReference>
<evidence type="ECO:0000256" key="31">
    <source>
        <dbReference type="ARBA" id="ARBA00037817"/>
    </source>
</evidence>
<dbReference type="SMART" id="SM00181">
    <property type="entry name" value="EGF"/>
    <property type="match status" value="25"/>
</dbReference>
<feature type="transmembrane region" description="Helical" evidence="37">
    <location>
        <begin position="1397"/>
        <end position="1418"/>
    </location>
</feature>
<feature type="domain" description="EGF-like" evidence="38">
    <location>
        <begin position="885"/>
        <end position="921"/>
    </location>
</feature>
<dbReference type="FunFam" id="2.10.25.10:FF:000092">
    <property type="entry name" value="Neurogenic locus notch protein 1"/>
    <property type="match status" value="1"/>
</dbReference>
<feature type="domain" description="LNR" evidence="39">
    <location>
        <begin position="1192"/>
        <end position="1229"/>
    </location>
</feature>
<feature type="disulfide bond" evidence="35">
    <location>
        <begin position="787"/>
        <end position="796"/>
    </location>
</feature>
<feature type="domain" description="EGF-like" evidence="38">
    <location>
        <begin position="1089"/>
        <end position="1128"/>
    </location>
</feature>
<dbReference type="InterPro" id="IPR008297">
    <property type="entry name" value="Notch"/>
</dbReference>
<evidence type="ECO:0000256" key="22">
    <source>
        <dbReference type="ARBA" id="ARBA00023043"/>
    </source>
</evidence>
<feature type="disulfide bond" evidence="35">
    <location>
        <begin position="121"/>
        <end position="130"/>
    </location>
</feature>
<feature type="domain" description="EGF-like" evidence="38">
    <location>
        <begin position="398"/>
        <end position="434"/>
    </location>
</feature>
<evidence type="ECO:0000256" key="36">
    <source>
        <dbReference type="SAM" id="MobiDB-lite"/>
    </source>
</evidence>
<dbReference type="PIRSF" id="PIRSF002279">
    <property type="entry name" value="Notch"/>
    <property type="match status" value="1"/>
</dbReference>
<dbReference type="Proteomes" id="UP000694390">
    <property type="component" value="Chromosome 16"/>
</dbReference>
<dbReference type="InterPro" id="IPR036770">
    <property type="entry name" value="Ankyrin_rpt-contain_sf"/>
</dbReference>
<dbReference type="PRINTS" id="PR00010">
    <property type="entry name" value="EGFBLOOD"/>
</dbReference>
<feature type="domain" description="EGF-like" evidence="38">
    <location>
        <begin position="436"/>
        <end position="472"/>
    </location>
</feature>
<feature type="compositionally biased region" description="Low complexity" evidence="36">
    <location>
        <begin position="2158"/>
        <end position="2173"/>
    </location>
</feature>
<evidence type="ECO:0000256" key="23">
    <source>
        <dbReference type="ARBA" id="ARBA00023136"/>
    </source>
</evidence>
<feature type="compositionally biased region" description="Low complexity" evidence="36">
    <location>
        <begin position="2116"/>
        <end position="2126"/>
    </location>
</feature>
<feature type="repeat" description="ANK" evidence="34">
    <location>
        <begin position="1590"/>
        <end position="1622"/>
    </location>
</feature>
<dbReference type="Gene3D" id="3.30.70.3310">
    <property type="match status" value="1"/>
</dbReference>
<evidence type="ECO:0000256" key="5">
    <source>
        <dbReference type="ARBA" id="ARBA00022473"/>
    </source>
</evidence>
<evidence type="ECO:0000256" key="29">
    <source>
        <dbReference type="ARBA" id="ARBA00023242"/>
    </source>
</evidence>
<evidence type="ECO:0000256" key="37">
    <source>
        <dbReference type="SAM" id="Phobius"/>
    </source>
</evidence>
<feature type="domain" description="EGF-like" evidence="38">
    <location>
        <begin position="923"/>
        <end position="967"/>
    </location>
</feature>
<feature type="disulfide bond" evidence="35">
    <location>
        <begin position="997"/>
        <end position="1006"/>
    </location>
</feature>
<keyword evidence="5" id="KW-0217">Developmental protein</keyword>
<evidence type="ECO:0000256" key="25">
    <source>
        <dbReference type="ARBA" id="ARBA00023159"/>
    </source>
</evidence>
<feature type="disulfide bond" evidence="35">
    <location>
        <begin position="316"/>
        <end position="325"/>
    </location>
</feature>
<feature type="repeat" description="ANK" evidence="34">
    <location>
        <begin position="1723"/>
        <end position="1755"/>
    </location>
</feature>
<feature type="domain" description="EGF-like" evidence="38">
    <location>
        <begin position="969"/>
        <end position="1007"/>
    </location>
</feature>
<feature type="domain" description="EGF-like" evidence="38">
    <location>
        <begin position="1050"/>
        <end position="1086"/>
    </location>
</feature>
<dbReference type="GO" id="GO:0031902">
    <property type="term" value="C:late endosome membrane"/>
    <property type="evidence" value="ECO:0007669"/>
    <property type="project" value="UniProtKB-SubCell"/>
</dbReference>
<feature type="domain" description="EGF-like" evidence="38">
    <location>
        <begin position="133"/>
        <end position="171"/>
    </location>
</feature>
<dbReference type="SUPFAM" id="SSF57184">
    <property type="entry name" value="Growth factor receptor domain"/>
    <property type="match status" value="3"/>
</dbReference>
<feature type="domain" description="EGF-like" evidence="38">
    <location>
        <begin position="649"/>
        <end position="685"/>
    </location>
</feature>
<feature type="domain" description="EGF-like" evidence="38">
    <location>
        <begin position="551"/>
        <end position="587"/>
    </location>
</feature>
<dbReference type="PROSITE" id="PS00010">
    <property type="entry name" value="ASX_HYDROXYL"/>
    <property type="match status" value="16"/>
</dbReference>
<evidence type="ECO:0000256" key="14">
    <source>
        <dbReference type="ARBA" id="ARBA00022737"/>
    </source>
</evidence>
<feature type="disulfide bond" evidence="33">
    <location>
        <begin position="371"/>
        <end position="376"/>
    </location>
</feature>
<feature type="region of interest" description="Disordered" evidence="36">
    <location>
        <begin position="1441"/>
        <end position="1479"/>
    </location>
</feature>
<evidence type="ECO:0000256" key="20">
    <source>
        <dbReference type="ARBA" id="ARBA00022989"/>
    </source>
</evidence>
<dbReference type="InterPro" id="IPR009030">
    <property type="entry name" value="Growth_fac_rcpt_cys_sf"/>
</dbReference>
<keyword evidence="17 32" id="KW-0106">Calcium</keyword>
<feature type="disulfide bond" evidence="35">
    <location>
        <begin position="637"/>
        <end position="646"/>
    </location>
</feature>
<evidence type="ECO:0000256" key="2">
    <source>
        <dbReference type="ARBA" id="ARBA00004251"/>
    </source>
</evidence>
<dbReference type="Pfam" id="PF00008">
    <property type="entry name" value="EGF"/>
    <property type="match status" value="16"/>
</dbReference>
<evidence type="ECO:0000256" key="17">
    <source>
        <dbReference type="ARBA" id="ARBA00022837"/>
    </source>
</evidence>
<dbReference type="FunFam" id="2.10.25.10:FF:000146">
    <property type="entry name" value="Putative neurogenic locus notch"/>
    <property type="match status" value="1"/>
</dbReference>
<dbReference type="SMART" id="SM01334">
    <property type="entry name" value="DUF3454"/>
    <property type="match status" value="1"/>
</dbReference>
<dbReference type="FunFam" id="2.10.25.10:FF:000143">
    <property type="entry name" value="Protein crumbs 1"/>
    <property type="match status" value="1"/>
</dbReference>
<comment type="subcellular location">
    <subcellularLocation>
        <location evidence="2">Cell membrane</location>
        <topology evidence="2">Single-pass type I membrane protein</topology>
    </subcellularLocation>
    <subcellularLocation>
        <location evidence="31">Late endosome membrane</location>
        <topology evidence="31">Single-pass type I membrane protein</topology>
    </subcellularLocation>
    <subcellularLocation>
        <location evidence="1">Nucleus</location>
    </subcellularLocation>
</comment>
<dbReference type="FunFam" id="2.10.25.10:FF:000004">
    <property type="entry name" value="Neurogenic locus notch 1"/>
    <property type="match status" value="3"/>
</dbReference>
<feature type="domain" description="EGF-like" evidence="38">
    <location>
        <begin position="474"/>
        <end position="509"/>
    </location>
</feature>
<feature type="domain" description="EGF-like" evidence="38">
    <location>
        <begin position="327"/>
        <end position="365"/>
    </location>
</feature>
<feature type="domain" description="EGF-like" evidence="38">
    <location>
        <begin position="212"/>
        <end position="248"/>
    </location>
</feature>
<feature type="domain" description="EGF-like" evidence="38">
    <location>
        <begin position="723"/>
        <end position="759"/>
    </location>
</feature>
<dbReference type="InterPro" id="IPR022362">
    <property type="entry name" value="Notch_1"/>
</dbReference>
<dbReference type="FunFam" id="2.10.25.10:FF:000521">
    <property type="entry name" value="Neurogenic locus notch protein 1"/>
    <property type="match status" value="1"/>
</dbReference>
<keyword evidence="41" id="KW-1185">Reference proteome</keyword>
<feature type="region of interest" description="Disordered" evidence="36">
    <location>
        <begin position="2116"/>
        <end position="2201"/>
    </location>
</feature>
<dbReference type="SMART" id="SM01338">
    <property type="entry name" value="NOD"/>
    <property type="match status" value="1"/>
</dbReference>
<keyword evidence="13" id="KW-0732">Signal</keyword>
<feature type="disulfide bond" evidence="35">
    <location>
        <begin position="278"/>
        <end position="287"/>
    </location>
</feature>
<dbReference type="FunFam" id="2.10.25.10:FF:000558">
    <property type="entry name" value="Neurogenic locus notch homolog protein 1"/>
    <property type="match status" value="1"/>
</dbReference>
<dbReference type="GO" id="GO:0050793">
    <property type="term" value="P:regulation of developmental process"/>
    <property type="evidence" value="ECO:0007669"/>
    <property type="project" value="InterPro"/>
</dbReference>
<dbReference type="Gene3D" id="3.30.300.320">
    <property type="match status" value="1"/>
</dbReference>
<dbReference type="InterPro" id="IPR018097">
    <property type="entry name" value="EGF_Ca-bd_CS"/>
</dbReference>
<feature type="disulfide bond" evidence="35">
    <location>
        <begin position="336"/>
        <end position="353"/>
    </location>
</feature>
<dbReference type="FunFam" id="2.10.25.10:FF:000524">
    <property type="entry name" value="Neurogenic locus notch protein 1"/>
    <property type="match status" value="1"/>
</dbReference>
<feature type="disulfide bond" evidence="35">
    <location>
        <begin position="355"/>
        <end position="364"/>
    </location>
</feature>
<keyword evidence="16" id="KW-0221">Differentiation</keyword>
<dbReference type="FunFam" id="2.10.25.10:FF:000157">
    <property type="entry name" value="Neurogenic locus notch protein 1"/>
    <property type="match status" value="1"/>
</dbReference>
<comment type="similarity">
    <text evidence="3">Belongs to the NOTCH family.</text>
</comment>
<feature type="domain" description="EGF-like" evidence="38">
    <location>
        <begin position="95"/>
        <end position="131"/>
    </location>
</feature>
<feature type="domain" description="EGF-like" evidence="38">
    <location>
        <begin position="761"/>
        <end position="797"/>
    </location>
</feature>
<evidence type="ECO:0000256" key="30">
    <source>
        <dbReference type="ARBA" id="ARBA00023278"/>
    </source>
</evidence>
<feature type="disulfide bond" evidence="35">
    <location>
        <begin position="499"/>
        <end position="508"/>
    </location>
</feature>
<evidence type="ECO:0000256" key="34">
    <source>
        <dbReference type="PROSITE-ProRule" id="PRU00023"/>
    </source>
</evidence>
<feature type="domain" description="EGF-like" evidence="38">
    <location>
        <begin position="511"/>
        <end position="549"/>
    </location>
</feature>
<dbReference type="PRINTS" id="PR01983">
    <property type="entry name" value="NOTCH"/>
</dbReference>
<feature type="domain" description="EGF-like" evidence="38">
    <location>
        <begin position="611"/>
        <end position="647"/>
    </location>
</feature>
<dbReference type="FunFam" id="2.10.25.10:FF:000127">
    <property type="entry name" value="Neurogenic locus notch protein 1"/>
    <property type="match status" value="1"/>
</dbReference>
<evidence type="ECO:0000313" key="41">
    <source>
        <dbReference type="Proteomes" id="UP000694390"/>
    </source>
</evidence>
<gene>
    <name evidence="40" type="primary">NOTCH1</name>
</gene>
<dbReference type="Ensembl" id="ENSGEVT00005018271.1">
    <property type="protein sequence ID" value="ENSGEVP00005017391.1"/>
    <property type="gene ID" value="ENSGEVG00005010355.1"/>
</dbReference>
<dbReference type="PRINTS" id="PR01984">
    <property type="entry name" value="NOTCH1"/>
</dbReference>
<keyword evidence="27" id="KW-0675">Receptor</keyword>
<dbReference type="SMART" id="SM01339">
    <property type="entry name" value="NODP"/>
    <property type="match status" value="1"/>
</dbReference>
<feature type="disulfide bond" evidence="35">
    <location>
        <begin position="911"/>
        <end position="920"/>
    </location>
</feature>
<dbReference type="PROSITE" id="PS01187">
    <property type="entry name" value="EGF_CA"/>
    <property type="match status" value="7"/>
</dbReference>
<feature type="repeat" description="ANK" evidence="34">
    <location>
        <begin position="1690"/>
        <end position="1722"/>
    </location>
</feature>
<feature type="disulfide bond" evidence="35">
    <location>
        <begin position="711"/>
        <end position="720"/>
    </location>
</feature>
<evidence type="ECO:0000259" key="38">
    <source>
        <dbReference type="PROSITE" id="PS50026"/>
    </source>
</evidence>
<feature type="disulfide bond" evidence="33">
    <location>
        <begin position="402"/>
        <end position="413"/>
    </location>
</feature>
<keyword evidence="18" id="KW-0832">Ubl conjugation</keyword>
<organism evidence="40 41">
    <name type="scientific">Gopherus evgoodei</name>
    <name type="common">Goodes thornscrub tortoise</name>
    <dbReference type="NCBI Taxonomy" id="1825980"/>
    <lineage>
        <taxon>Eukaryota</taxon>
        <taxon>Metazoa</taxon>
        <taxon>Chordata</taxon>
        <taxon>Craniata</taxon>
        <taxon>Vertebrata</taxon>
        <taxon>Euteleostomi</taxon>
        <taxon>Archelosauria</taxon>
        <taxon>Testudinata</taxon>
        <taxon>Testudines</taxon>
        <taxon>Cryptodira</taxon>
        <taxon>Durocryptodira</taxon>
        <taxon>Testudinoidea</taxon>
        <taxon>Testudinidae</taxon>
        <taxon>Gopherus</taxon>
    </lineage>
</organism>
<keyword evidence="10" id="KW-0037">Angiogenesis</keyword>
<dbReference type="FunFam" id="2.10.25.10:FF:000151">
    <property type="entry name" value="FAT atypical cadherin 4"/>
    <property type="match status" value="1"/>
</dbReference>
<dbReference type="Pfam" id="PF07645">
    <property type="entry name" value="EGF_CA"/>
    <property type="match status" value="3"/>
</dbReference>
<evidence type="ECO:0000256" key="12">
    <source>
        <dbReference type="ARBA" id="ARBA00022723"/>
    </source>
</evidence>
<evidence type="ECO:0000256" key="24">
    <source>
        <dbReference type="ARBA" id="ARBA00023157"/>
    </source>
</evidence>
<feature type="disulfide bond" evidence="35">
    <location>
        <begin position="238"/>
        <end position="247"/>
    </location>
</feature>
<dbReference type="InterPro" id="IPR013032">
    <property type="entry name" value="EGF-like_CS"/>
</dbReference>
<dbReference type="PROSITE" id="PS50026">
    <property type="entry name" value="EGF_3"/>
    <property type="match status" value="25"/>
</dbReference>
<feature type="compositionally biased region" description="Polar residues" evidence="36">
    <location>
        <begin position="2127"/>
        <end position="2148"/>
    </location>
</feature>